<gene>
    <name evidence="13" type="ORF">GCM10022229_15640</name>
</gene>
<dbReference type="Gene3D" id="1.20.1600.10">
    <property type="entry name" value="Outer membrane efflux proteins (OEP)"/>
    <property type="match status" value="1"/>
</dbReference>
<keyword evidence="4 10" id="KW-0812">Transmembrane</keyword>
<name>A0ABP7MJ36_9GAMM</name>
<feature type="coiled-coil region" evidence="11">
    <location>
        <begin position="233"/>
        <end position="260"/>
    </location>
</feature>
<evidence type="ECO:0000256" key="9">
    <source>
        <dbReference type="ARBA" id="ARBA00037313"/>
    </source>
</evidence>
<dbReference type="InterPro" id="IPR010131">
    <property type="entry name" value="MdtP/NodT-like"/>
</dbReference>
<feature type="region of interest" description="Disordered" evidence="12">
    <location>
        <begin position="476"/>
        <end position="501"/>
    </location>
</feature>
<keyword evidence="6 10" id="KW-0472">Membrane</keyword>
<dbReference type="PROSITE" id="PS51257">
    <property type="entry name" value="PROKAR_LIPOPROTEIN"/>
    <property type="match status" value="1"/>
</dbReference>
<comment type="function">
    <text evidence="9">Could be involved in resistance to puromycin, acriflavine and tetraphenylarsonium chloride.</text>
</comment>
<keyword evidence="5" id="KW-0732">Signal</keyword>
<dbReference type="NCBIfam" id="TIGR01845">
    <property type="entry name" value="outer_NodT"/>
    <property type="match status" value="1"/>
</dbReference>
<accession>A0ABP7MJ36</accession>
<evidence type="ECO:0000256" key="2">
    <source>
        <dbReference type="ARBA" id="ARBA00007613"/>
    </source>
</evidence>
<dbReference type="PANTHER" id="PTHR30203">
    <property type="entry name" value="OUTER MEMBRANE CATION EFFLUX PROTEIN"/>
    <property type="match status" value="1"/>
</dbReference>
<organism evidence="13 14">
    <name type="scientific">Luteimonas lutimaris</name>
    <dbReference type="NCBI Taxonomy" id="698645"/>
    <lineage>
        <taxon>Bacteria</taxon>
        <taxon>Pseudomonadati</taxon>
        <taxon>Pseudomonadota</taxon>
        <taxon>Gammaproteobacteria</taxon>
        <taxon>Lysobacterales</taxon>
        <taxon>Lysobacteraceae</taxon>
        <taxon>Luteimonas</taxon>
    </lineage>
</organism>
<evidence type="ECO:0000256" key="10">
    <source>
        <dbReference type="RuleBase" id="RU362097"/>
    </source>
</evidence>
<evidence type="ECO:0000313" key="14">
    <source>
        <dbReference type="Proteomes" id="UP001501727"/>
    </source>
</evidence>
<comment type="caution">
    <text evidence="13">The sequence shown here is derived from an EMBL/GenBank/DDBJ whole genome shotgun (WGS) entry which is preliminary data.</text>
</comment>
<evidence type="ECO:0000256" key="5">
    <source>
        <dbReference type="ARBA" id="ARBA00022729"/>
    </source>
</evidence>
<dbReference type="SUPFAM" id="SSF56954">
    <property type="entry name" value="Outer membrane efflux proteins (OEP)"/>
    <property type="match status" value="1"/>
</dbReference>
<protein>
    <submittedName>
        <fullName evidence="13">AdeC/AdeK/OprM family multidrug efflux complex outer membrane factor</fullName>
    </submittedName>
</protein>
<comment type="subcellular location">
    <subcellularLocation>
        <location evidence="10">Cell outer membrane</location>
        <topology evidence="10">Lipid-anchor</topology>
    </subcellularLocation>
    <subcellularLocation>
        <location evidence="1">Membrane</location>
    </subcellularLocation>
</comment>
<evidence type="ECO:0000256" key="6">
    <source>
        <dbReference type="ARBA" id="ARBA00023136"/>
    </source>
</evidence>
<evidence type="ECO:0000256" key="11">
    <source>
        <dbReference type="SAM" id="Coils"/>
    </source>
</evidence>
<dbReference type="RefSeq" id="WP_344759405.1">
    <property type="nucleotide sequence ID" value="NZ_BAAAZU010000006.1"/>
</dbReference>
<dbReference type="PANTHER" id="PTHR30203:SF20">
    <property type="entry name" value="MULTIDRUG RESISTANCE OUTER MEMBRANE PROTEIN MDTP-RELATED"/>
    <property type="match status" value="1"/>
</dbReference>
<dbReference type="Pfam" id="PF02321">
    <property type="entry name" value="OEP"/>
    <property type="match status" value="2"/>
</dbReference>
<sequence length="501" mass="51919">MAAQPHRPYSGLSFVLPAIAAALLLAGCASTRGLAPQGHAVEADALASSRSLEPHALSDAAFPAADWWTALGDPQLDALVREALQDSPSLAAADARVRQAQAQAGLADAARGPTLDGSAQYAVAQLPKTLAPGEMSDKVMHNTVLTVNFKWPLDVWGGKRAEYEAALGQARATEVDAQAARLALAANVARGYVALAQAFDALDVAQREQARATRLHDLGKQRVDAGLDNQLQLRQAESLIASARQQAQAAQQEIDAGRNALAALLGKGPDRGLEIARPQLLQAPAPALPGVLPSELLGHRPDVVASRWRVEASSRGIDAAKASFKPSVNLSALAGLASVGLSDLFSSDALLGFGGPAVSLPIFDGGRLRSNLAARDADYDLAVAGYNQTLVGALHEVTDAVQAARALDAQIASATQARDAAQSALDIAAARYDAGLGTQLDVLSAQRPLLQLEQQLTALNAQRYAATIDLDRALGGGLAPAGPDAHPRSDTNPDLARAPTP</sequence>
<proteinExistence type="inferred from homology"/>
<evidence type="ECO:0000256" key="8">
    <source>
        <dbReference type="ARBA" id="ARBA00023288"/>
    </source>
</evidence>
<keyword evidence="7 10" id="KW-0564">Palmitate</keyword>
<dbReference type="Proteomes" id="UP001501727">
    <property type="component" value="Unassembled WGS sequence"/>
</dbReference>
<evidence type="ECO:0000313" key="13">
    <source>
        <dbReference type="EMBL" id="GAA3922684.1"/>
    </source>
</evidence>
<evidence type="ECO:0000256" key="4">
    <source>
        <dbReference type="ARBA" id="ARBA00022692"/>
    </source>
</evidence>
<keyword evidence="11" id="KW-0175">Coiled coil</keyword>
<keyword evidence="14" id="KW-1185">Reference proteome</keyword>
<dbReference type="EMBL" id="BAAAZU010000006">
    <property type="protein sequence ID" value="GAA3922684.1"/>
    <property type="molecule type" value="Genomic_DNA"/>
</dbReference>
<dbReference type="Gene3D" id="2.20.200.10">
    <property type="entry name" value="Outer membrane efflux proteins (OEP)"/>
    <property type="match status" value="1"/>
</dbReference>
<comment type="similarity">
    <text evidence="2 10">Belongs to the outer membrane factor (OMF) (TC 1.B.17) family.</text>
</comment>
<evidence type="ECO:0000256" key="7">
    <source>
        <dbReference type="ARBA" id="ARBA00023139"/>
    </source>
</evidence>
<evidence type="ECO:0000256" key="1">
    <source>
        <dbReference type="ARBA" id="ARBA00004370"/>
    </source>
</evidence>
<evidence type="ECO:0000256" key="12">
    <source>
        <dbReference type="SAM" id="MobiDB-lite"/>
    </source>
</evidence>
<reference evidence="14" key="1">
    <citation type="journal article" date="2019" name="Int. J. Syst. Evol. Microbiol.">
        <title>The Global Catalogue of Microorganisms (GCM) 10K type strain sequencing project: providing services to taxonomists for standard genome sequencing and annotation.</title>
        <authorList>
            <consortium name="The Broad Institute Genomics Platform"/>
            <consortium name="The Broad Institute Genome Sequencing Center for Infectious Disease"/>
            <person name="Wu L."/>
            <person name="Ma J."/>
        </authorList>
    </citation>
    <scope>NUCLEOTIDE SEQUENCE [LARGE SCALE GENOMIC DNA]</scope>
    <source>
        <strain evidence="14">JCM 16916</strain>
    </source>
</reference>
<keyword evidence="8 10" id="KW-0449">Lipoprotein</keyword>
<keyword evidence="3 10" id="KW-1134">Transmembrane beta strand</keyword>
<dbReference type="InterPro" id="IPR003423">
    <property type="entry name" value="OMP_efflux"/>
</dbReference>
<evidence type="ECO:0000256" key="3">
    <source>
        <dbReference type="ARBA" id="ARBA00022452"/>
    </source>
</evidence>